<dbReference type="InterPro" id="IPR029063">
    <property type="entry name" value="SAM-dependent_MTases_sf"/>
</dbReference>
<evidence type="ECO:0000256" key="3">
    <source>
        <dbReference type="ARBA" id="ARBA00022691"/>
    </source>
</evidence>
<keyword evidence="3" id="KW-0949">S-adenosyl-L-methionine</keyword>
<dbReference type="GO" id="GO:0008168">
    <property type="term" value="F:methyltransferase activity"/>
    <property type="evidence" value="ECO:0007669"/>
    <property type="project" value="UniProtKB-KW"/>
</dbReference>
<keyword evidence="6" id="KW-1185">Reference proteome</keyword>
<dbReference type="Pfam" id="PF13649">
    <property type="entry name" value="Methyltransf_25"/>
    <property type="match status" value="1"/>
</dbReference>
<dbReference type="EMBL" id="WTVQ01000014">
    <property type="protein sequence ID" value="NMG75130.1"/>
    <property type="molecule type" value="Genomic_DNA"/>
</dbReference>
<gene>
    <name evidence="5" type="ORF">GPA25_10225</name>
</gene>
<dbReference type="PANTHER" id="PTHR43464">
    <property type="entry name" value="METHYLTRANSFERASE"/>
    <property type="match status" value="1"/>
</dbReference>
<dbReference type="GO" id="GO:0032259">
    <property type="term" value="P:methylation"/>
    <property type="evidence" value="ECO:0007669"/>
    <property type="project" value="UniProtKB-KW"/>
</dbReference>
<dbReference type="CDD" id="cd02440">
    <property type="entry name" value="AdoMet_MTases"/>
    <property type="match status" value="1"/>
</dbReference>
<comment type="caution">
    <text evidence="5">The sequence shown here is derived from an EMBL/GenBank/DDBJ whole genome shotgun (WGS) entry which is preliminary data.</text>
</comment>
<evidence type="ECO:0000313" key="5">
    <source>
        <dbReference type="EMBL" id="NMG75130.1"/>
    </source>
</evidence>
<keyword evidence="2" id="KW-0808">Transferase</keyword>
<evidence type="ECO:0000259" key="4">
    <source>
        <dbReference type="Pfam" id="PF13649"/>
    </source>
</evidence>
<proteinExistence type="predicted"/>
<keyword evidence="1 5" id="KW-0489">Methyltransferase</keyword>
<name>A0ABX1QDG7_9RHOO</name>
<feature type="domain" description="Methyltransferase" evidence="4">
    <location>
        <begin position="30"/>
        <end position="114"/>
    </location>
</feature>
<dbReference type="Proteomes" id="UP000648984">
    <property type="component" value="Unassembled WGS sequence"/>
</dbReference>
<evidence type="ECO:0000256" key="2">
    <source>
        <dbReference type="ARBA" id="ARBA00022679"/>
    </source>
</evidence>
<organism evidence="5 6">
    <name type="scientific">Aromatoleum diolicum</name>
    <dbReference type="NCBI Taxonomy" id="75796"/>
    <lineage>
        <taxon>Bacteria</taxon>
        <taxon>Pseudomonadati</taxon>
        <taxon>Pseudomonadota</taxon>
        <taxon>Betaproteobacteria</taxon>
        <taxon>Rhodocyclales</taxon>
        <taxon>Rhodocyclaceae</taxon>
        <taxon>Aromatoleum</taxon>
    </lineage>
</organism>
<dbReference type="PANTHER" id="PTHR43464:SF19">
    <property type="entry name" value="UBIQUINONE BIOSYNTHESIS O-METHYLTRANSFERASE, MITOCHONDRIAL"/>
    <property type="match status" value="1"/>
</dbReference>
<dbReference type="RefSeq" id="WP_169260277.1">
    <property type="nucleotide sequence ID" value="NZ_WTVQ01000014.1"/>
</dbReference>
<evidence type="ECO:0000313" key="6">
    <source>
        <dbReference type="Proteomes" id="UP000648984"/>
    </source>
</evidence>
<dbReference type="InterPro" id="IPR041698">
    <property type="entry name" value="Methyltransf_25"/>
</dbReference>
<accession>A0ABX1QDG7</accession>
<protein>
    <submittedName>
        <fullName evidence="5">Methyltransferase domain-containing protein</fullName>
    </submittedName>
</protein>
<sequence>MTIADHQSQSPAPSAWVQRFVPLIAPAGTVLDYACGGGRHARWLARQGFAVEAVDRDTDALASLNGVPGITTRLADLEDGPWPFEGRSFDAIVVTNYLYRPRLDAMLRCLKPGGVLIYETFMIGHERFGRPSNPEFLLQPGELLQRLAEGFTVVAFEQGEVEHPRPSVVQRICAVRTPEAIVRLPQDARNLGNPAGN</sequence>
<evidence type="ECO:0000256" key="1">
    <source>
        <dbReference type="ARBA" id="ARBA00022603"/>
    </source>
</evidence>
<dbReference type="Gene3D" id="3.40.50.150">
    <property type="entry name" value="Vaccinia Virus protein VP39"/>
    <property type="match status" value="1"/>
</dbReference>
<dbReference type="SUPFAM" id="SSF53335">
    <property type="entry name" value="S-adenosyl-L-methionine-dependent methyltransferases"/>
    <property type="match status" value="1"/>
</dbReference>
<reference evidence="5 6" key="1">
    <citation type="submission" date="2019-12" db="EMBL/GenBank/DDBJ databases">
        <title>Comparative genomics gives insights into the taxonomy of the Azoarcus-Aromatoleum group and reveals separate origins of nif in the plant-associated Azoarcus and non-plant-associated Aromatoleum sub-groups.</title>
        <authorList>
            <person name="Lafos M."/>
            <person name="Maluk M."/>
            <person name="Batista M."/>
            <person name="Junghare M."/>
            <person name="Carmona M."/>
            <person name="Faoro H."/>
            <person name="Cruz L.M."/>
            <person name="Battistoni F."/>
            <person name="De Souza E."/>
            <person name="Pedrosa F."/>
            <person name="Chen W.-M."/>
            <person name="Poole P.S."/>
            <person name="Dixon R.A."/>
            <person name="James E.K."/>
        </authorList>
    </citation>
    <scope>NUCLEOTIDE SEQUENCE [LARGE SCALE GENOMIC DNA]</scope>
    <source>
        <strain evidence="5 6">22Lin</strain>
    </source>
</reference>